<dbReference type="KEGG" id="pfd:PFDG_04977"/>
<evidence type="ECO:0000256" key="1">
    <source>
        <dbReference type="ARBA" id="ARBA00022574"/>
    </source>
</evidence>
<reference evidence="4" key="2">
    <citation type="submission" date="2006-09" db="EMBL/GenBank/DDBJ databases">
        <title>The genome sequence of Plasmodium falciparum Dd2.</title>
        <authorList>
            <consortium name="The Broad Institute Genome Sequencing Platform"/>
            <person name="Birren B."/>
            <person name="Lander E."/>
            <person name="Galagan J."/>
            <person name="Nusbaum C."/>
            <person name="Devon K."/>
            <person name="Henn M."/>
            <person name="Jaffe D."/>
            <person name="Butler J."/>
            <person name="Alvarez P."/>
            <person name="Gnerre S."/>
            <person name="Grabherr M."/>
            <person name="Kleber M."/>
            <person name="Mauceli E."/>
            <person name="Brockman W."/>
            <person name="MacCallum I.A."/>
            <person name="Rounsley S."/>
            <person name="Young S."/>
            <person name="LaButti K."/>
            <person name="Pushparaj V."/>
            <person name="DeCaprio D."/>
            <person name="Crawford M."/>
            <person name="Koehrsen M."/>
            <person name="Engels R."/>
            <person name="Montgomery P."/>
            <person name="Pearson M."/>
            <person name="Howarth C."/>
            <person name="Larson L."/>
            <person name="Luoma S."/>
            <person name="White J."/>
            <person name="Kodira C."/>
            <person name="Zeng Q."/>
            <person name="O'Leary S."/>
            <person name="Yandava C."/>
            <person name="Alvarado L."/>
            <person name="Wirth D."/>
            <person name="Volkman S."/>
            <person name="Hartl D."/>
        </authorList>
    </citation>
    <scope>NUCLEOTIDE SEQUENCE [LARGE SCALE GENOMIC DNA]</scope>
</reference>
<sequence length="156" mass="18583">GRAGQRTTTRLSSMSKFEAPLIPPSWGRRLMTFQKRVKKWGFFVLVLKNPFCPKKNFLWRSIQIYDIENNFNLVYTKNYECSGIICTYYDEYIKQLFLGTTDGRCLIYYGDNSKKGVLDYLQQKGYKGKDETNENTFFYMKNDNLYNLDIYQRNTK</sequence>
<keyword evidence="1" id="KW-0853">WD repeat</keyword>
<evidence type="ECO:0000256" key="2">
    <source>
        <dbReference type="ARBA" id="ARBA00022737"/>
    </source>
</evidence>
<keyword evidence="2" id="KW-0677">Repeat</keyword>
<dbReference type="PANTHER" id="PTHR16017">
    <property type="entry name" value="GASTRULATION DEFECTIVE PROTEIN 1-RELATED"/>
    <property type="match status" value="1"/>
</dbReference>
<accession>A0A0L7M9F4</accession>
<protein>
    <submittedName>
        <fullName evidence="3">Uncharacterized protein</fullName>
    </submittedName>
</protein>
<dbReference type="AlphaFoldDB" id="A0A0L7M9F4"/>
<dbReference type="InterPro" id="IPR051858">
    <property type="entry name" value="WD_repeat_GAD-1"/>
</dbReference>
<gene>
    <name evidence="3" type="ORF">PFDG_04977</name>
</gene>
<evidence type="ECO:0000313" key="4">
    <source>
        <dbReference type="Proteomes" id="UP000054282"/>
    </source>
</evidence>
<evidence type="ECO:0000313" key="3">
    <source>
        <dbReference type="EMBL" id="KOB89428.1"/>
    </source>
</evidence>
<name>A0A0L7M9F4_PLAF4</name>
<proteinExistence type="predicted"/>
<dbReference type="EMBL" id="GG702422">
    <property type="protein sequence ID" value="KOB89428.1"/>
    <property type="molecule type" value="Genomic_DNA"/>
</dbReference>
<dbReference type="GO" id="GO:0005634">
    <property type="term" value="C:nucleus"/>
    <property type="evidence" value="ECO:0007669"/>
    <property type="project" value="TreeGrafter"/>
</dbReference>
<dbReference type="PANTHER" id="PTHR16017:SF0">
    <property type="entry name" value="WD REPEAT-CONTAINING PROTEIN 70"/>
    <property type="match status" value="1"/>
</dbReference>
<dbReference type="Proteomes" id="UP000054282">
    <property type="component" value="Unassembled WGS sequence"/>
</dbReference>
<reference evidence="4" key="1">
    <citation type="submission" date="2006-09" db="EMBL/GenBank/DDBJ databases">
        <title>Annotation of Plasmodium falciparum Dd2.</title>
        <authorList>
            <consortium name="The Broad Institute Genome Sequencing Platform"/>
            <person name="Volkman S.K."/>
            <person name="Neafsey D.E."/>
            <person name="Dash A.P."/>
            <person name="Chitnis C.E."/>
            <person name="Hartl D.L."/>
            <person name="Young S.K."/>
            <person name="Zeng Q."/>
            <person name="Koehrsen M."/>
            <person name="Alvarado L."/>
            <person name="Berlin A."/>
            <person name="Borenstein D."/>
            <person name="Chapman S.B."/>
            <person name="Chen Z."/>
            <person name="Engels R."/>
            <person name="Freedman E."/>
            <person name="Gellesch M."/>
            <person name="Goldberg J."/>
            <person name="Griggs A."/>
            <person name="Gujja S."/>
            <person name="Heilman E.R."/>
            <person name="Heiman D.I."/>
            <person name="Howarth C."/>
            <person name="Jen D."/>
            <person name="Larson L."/>
            <person name="Mehta T."/>
            <person name="Neiman D."/>
            <person name="Park D."/>
            <person name="Pearson M."/>
            <person name="Roberts A."/>
            <person name="Saif S."/>
            <person name="Shea T."/>
            <person name="Shenoy N."/>
            <person name="Sisk P."/>
            <person name="Stolte C."/>
            <person name="Sykes S."/>
            <person name="Walk T."/>
            <person name="White J."/>
            <person name="Yandava C."/>
            <person name="Haas B."/>
            <person name="Henn M.R."/>
            <person name="Nusbaum C."/>
            <person name="Birren B."/>
        </authorList>
    </citation>
    <scope>NUCLEOTIDE SEQUENCE [LARGE SCALE GENOMIC DNA]</scope>
</reference>
<dbReference type="GO" id="GO:0035861">
    <property type="term" value="C:site of double-strand break"/>
    <property type="evidence" value="ECO:0007669"/>
    <property type="project" value="TreeGrafter"/>
</dbReference>
<feature type="non-terminal residue" evidence="3">
    <location>
        <position position="1"/>
    </location>
</feature>
<organism evidence="3 4">
    <name type="scientific">Plasmodium falciparum (isolate Dd2)</name>
    <dbReference type="NCBI Taxonomy" id="57267"/>
    <lineage>
        <taxon>Eukaryota</taxon>
        <taxon>Sar</taxon>
        <taxon>Alveolata</taxon>
        <taxon>Apicomplexa</taxon>
        <taxon>Aconoidasida</taxon>
        <taxon>Haemosporida</taxon>
        <taxon>Plasmodiidae</taxon>
        <taxon>Plasmodium</taxon>
        <taxon>Plasmodium (Laverania)</taxon>
    </lineage>
</organism>